<feature type="domain" description="Endonuclease/exonuclease/phosphatase" evidence="2">
    <location>
        <begin position="275"/>
        <end position="430"/>
    </location>
</feature>
<feature type="compositionally biased region" description="Basic residues" evidence="1">
    <location>
        <begin position="1"/>
        <end position="10"/>
    </location>
</feature>
<sequence>MARGGRRGRSRQVNLISQEDDRNEEIQTLGGEEANQVKVFAAESNGTVTRENELPNTQQIAKIEREDVEAKINYWQSAVLCSVLGANPPYEIMQGFIKRIWGAFEIDKILQIRKGVFLPKQNREHFGIALKTDKYTRDKTIIKYVRLLIDVPVDGNFLDHIEQQVHYEWKPTKCSHYMMFGHEETSCRKKGGVRTEWRPVQKDNSKGSPKEQPMQTSQQPLGTESETFTQVPKKSAAKQSLLYTAGQTAPEMGNPFLALELSEDGVNNSSPNIKGRIWIAWQPRTYKVEVLQKSDQLMHSHVTQVSTNKKFYITFVYGMNHDQQRQQMWEDLKALSQQMTEAWCTLGDLNVVLHKDGKRGGNAIQDTELREMTDLLEYGELQEMRWNGAYFSWTNKTIWSRIDRALTNIHWYKIFDFTQNQYLTNGLSDHTHMSIQFPTSPKPKGKFQYCEMWSKHLDFNKMVDSTIPPLLTNPLDQLRSTMNKLKALLGKLQRDTYADLRELARGELTKLQQQLQEEPESTLAIQVEKEARDKYIDILSSSMALMKQQSKTEWISYGDDNTRTFFARAKHRRLASYIYQIRDTEGNLVEGFVRVRQAMMTFYRAFYAMTIWTELRKWWSHTPDVQNSRQLMRNLRHIKSPGVQKHITSGIITATFDYIWSARNHRIFKKQQITAHQTGYLIKGQVRSRILFLSKCSNKYNSHIDSIRAYGRKGAYIT</sequence>
<dbReference type="PANTHER" id="PTHR33710">
    <property type="entry name" value="BNAC02G09200D PROTEIN"/>
    <property type="match status" value="1"/>
</dbReference>
<evidence type="ECO:0000259" key="2">
    <source>
        <dbReference type="Pfam" id="PF03372"/>
    </source>
</evidence>
<feature type="compositionally biased region" description="Polar residues" evidence="1">
    <location>
        <begin position="213"/>
        <end position="232"/>
    </location>
</feature>
<dbReference type="OrthoDB" id="1461560at2759"/>
<keyword evidence="4" id="KW-1185">Reference proteome</keyword>
<dbReference type="GO" id="GO:0003824">
    <property type="term" value="F:catalytic activity"/>
    <property type="evidence" value="ECO:0007669"/>
    <property type="project" value="InterPro"/>
</dbReference>
<organism evidence="3 4">
    <name type="scientific">Carnegiea gigantea</name>
    <dbReference type="NCBI Taxonomy" id="171969"/>
    <lineage>
        <taxon>Eukaryota</taxon>
        <taxon>Viridiplantae</taxon>
        <taxon>Streptophyta</taxon>
        <taxon>Embryophyta</taxon>
        <taxon>Tracheophyta</taxon>
        <taxon>Spermatophyta</taxon>
        <taxon>Magnoliopsida</taxon>
        <taxon>eudicotyledons</taxon>
        <taxon>Gunneridae</taxon>
        <taxon>Pentapetalae</taxon>
        <taxon>Caryophyllales</taxon>
        <taxon>Cactineae</taxon>
        <taxon>Cactaceae</taxon>
        <taxon>Cactoideae</taxon>
        <taxon>Echinocereeae</taxon>
        <taxon>Carnegiea</taxon>
    </lineage>
</organism>
<dbReference type="Gene3D" id="3.60.10.10">
    <property type="entry name" value="Endonuclease/exonuclease/phosphatase"/>
    <property type="match status" value="1"/>
</dbReference>
<feature type="region of interest" description="Disordered" evidence="1">
    <location>
        <begin position="190"/>
        <end position="232"/>
    </location>
</feature>
<comment type="caution">
    <text evidence="3">The sequence shown here is derived from an EMBL/GenBank/DDBJ whole genome shotgun (WGS) entry which is preliminary data.</text>
</comment>
<proteinExistence type="predicted"/>
<dbReference type="AlphaFoldDB" id="A0A9Q1GFF0"/>
<gene>
    <name evidence="3" type="ORF">Cgig2_025466</name>
</gene>
<feature type="region of interest" description="Disordered" evidence="1">
    <location>
        <begin position="1"/>
        <end position="23"/>
    </location>
</feature>
<dbReference type="InterPro" id="IPR005135">
    <property type="entry name" value="Endo/exonuclease/phosphatase"/>
</dbReference>
<feature type="compositionally biased region" description="Basic and acidic residues" evidence="1">
    <location>
        <begin position="190"/>
        <end position="209"/>
    </location>
</feature>
<dbReference type="InterPro" id="IPR036691">
    <property type="entry name" value="Endo/exonu/phosph_ase_sf"/>
</dbReference>
<dbReference type="EMBL" id="JAKOGI010005376">
    <property type="protein sequence ID" value="KAJ8419347.1"/>
    <property type="molecule type" value="Genomic_DNA"/>
</dbReference>
<dbReference type="SUPFAM" id="SSF56219">
    <property type="entry name" value="DNase I-like"/>
    <property type="match status" value="1"/>
</dbReference>
<dbReference type="PANTHER" id="PTHR33710:SF71">
    <property type="entry name" value="ENDONUCLEASE_EXONUCLEASE_PHOSPHATASE DOMAIN-CONTAINING PROTEIN"/>
    <property type="match status" value="1"/>
</dbReference>
<accession>A0A9Q1GFF0</accession>
<evidence type="ECO:0000256" key="1">
    <source>
        <dbReference type="SAM" id="MobiDB-lite"/>
    </source>
</evidence>
<protein>
    <recommendedName>
        <fullName evidence="2">Endonuclease/exonuclease/phosphatase domain-containing protein</fullName>
    </recommendedName>
</protein>
<evidence type="ECO:0000313" key="3">
    <source>
        <dbReference type="EMBL" id="KAJ8419347.1"/>
    </source>
</evidence>
<evidence type="ECO:0000313" key="4">
    <source>
        <dbReference type="Proteomes" id="UP001153076"/>
    </source>
</evidence>
<reference evidence="3" key="1">
    <citation type="submission" date="2022-04" db="EMBL/GenBank/DDBJ databases">
        <title>Carnegiea gigantea Genome sequencing and assembly v2.</title>
        <authorList>
            <person name="Copetti D."/>
            <person name="Sanderson M.J."/>
            <person name="Burquez A."/>
            <person name="Wojciechowski M.F."/>
        </authorList>
    </citation>
    <scope>NUCLEOTIDE SEQUENCE</scope>
    <source>
        <strain evidence="3">SGP5-SGP5p</strain>
        <tissue evidence="3">Aerial part</tissue>
    </source>
</reference>
<dbReference type="Proteomes" id="UP001153076">
    <property type="component" value="Unassembled WGS sequence"/>
</dbReference>
<name>A0A9Q1GFF0_9CARY</name>
<dbReference type="Pfam" id="PF03372">
    <property type="entry name" value="Exo_endo_phos"/>
    <property type="match status" value="1"/>
</dbReference>